<feature type="non-terminal residue" evidence="2">
    <location>
        <position position="176"/>
    </location>
</feature>
<feature type="compositionally biased region" description="Basic residues" evidence="1">
    <location>
        <begin position="98"/>
        <end position="109"/>
    </location>
</feature>
<name>A0A6J4JRJ1_9PSEU</name>
<proteinExistence type="predicted"/>
<protein>
    <submittedName>
        <fullName evidence="2">Uncharacterized protein</fullName>
    </submittedName>
</protein>
<accession>A0A6J4JRJ1</accession>
<dbReference type="AlphaFoldDB" id="A0A6J4JRJ1"/>
<feature type="compositionally biased region" description="Basic residues" evidence="1">
    <location>
        <begin position="54"/>
        <end position="78"/>
    </location>
</feature>
<evidence type="ECO:0000256" key="1">
    <source>
        <dbReference type="SAM" id="MobiDB-lite"/>
    </source>
</evidence>
<gene>
    <name evidence="2" type="ORF">AVDCRST_MAG54-4000</name>
</gene>
<feature type="non-terminal residue" evidence="2">
    <location>
        <position position="1"/>
    </location>
</feature>
<sequence>GVVQAWGAARGRLDRWSDRRRVRPGAPAGRPRRGTAAVAAARDRARRLAVGQPRARRALGRRHRPARLRAPARGRRVLRALDHRGRAGAGLHDAAQPRRPRGRSPQRRQARPDPLRGGHQPLGPALGGVAHPRWARPRRGDRPRPPGPRGRAQQPELRGAPARPAVVGAGVARVEL</sequence>
<feature type="compositionally biased region" description="Low complexity" evidence="1">
    <location>
        <begin position="24"/>
        <end position="40"/>
    </location>
</feature>
<feature type="region of interest" description="Disordered" evidence="1">
    <location>
        <begin position="17"/>
        <end position="176"/>
    </location>
</feature>
<organism evidence="2">
    <name type="scientific">uncultured Actinomycetospora sp</name>
    <dbReference type="NCBI Taxonomy" id="1135996"/>
    <lineage>
        <taxon>Bacteria</taxon>
        <taxon>Bacillati</taxon>
        <taxon>Actinomycetota</taxon>
        <taxon>Actinomycetes</taxon>
        <taxon>Pseudonocardiales</taxon>
        <taxon>Pseudonocardiaceae</taxon>
        <taxon>Actinomycetospora</taxon>
        <taxon>environmental samples</taxon>
    </lineage>
</organism>
<reference evidence="2" key="1">
    <citation type="submission" date="2020-02" db="EMBL/GenBank/DDBJ databases">
        <authorList>
            <person name="Meier V. D."/>
        </authorList>
    </citation>
    <scope>NUCLEOTIDE SEQUENCE</scope>
    <source>
        <strain evidence="2">AVDCRST_MAG54</strain>
    </source>
</reference>
<feature type="compositionally biased region" description="Low complexity" evidence="1">
    <location>
        <begin position="158"/>
        <end position="176"/>
    </location>
</feature>
<evidence type="ECO:0000313" key="2">
    <source>
        <dbReference type="EMBL" id="CAA9285630.1"/>
    </source>
</evidence>
<dbReference type="EMBL" id="CADCTH010000505">
    <property type="protein sequence ID" value="CAA9285630.1"/>
    <property type="molecule type" value="Genomic_DNA"/>
</dbReference>